<dbReference type="AlphaFoldDB" id="A0A972F7Y4"/>
<evidence type="ECO:0000313" key="2">
    <source>
        <dbReference type="Proteomes" id="UP000599523"/>
    </source>
</evidence>
<proteinExistence type="predicted"/>
<comment type="caution">
    <text evidence="1">The sequence shown here is derived from an EMBL/GenBank/DDBJ whole genome shotgun (WGS) entry which is preliminary data.</text>
</comment>
<sequence length="76" mass="8287">MQHDLEVLGEQVLKKAGDMVVEIAIGEVEPDLFYAEVVKRRDDGVVGGRVRVGGHADATEAFGHTVPHWGQVATRH</sequence>
<protein>
    <submittedName>
        <fullName evidence="1">Uncharacterized protein</fullName>
    </submittedName>
</protein>
<gene>
    <name evidence="1" type="ORF">GPA21_08920</name>
</gene>
<dbReference type="EMBL" id="WTVM01000042">
    <property type="protein sequence ID" value="NMG03095.1"/>
    <property type="molecule type" value="Genomic_DNA"/>
</dbReference>
<keyword evidence="2" id="KW-1185">Reference proteome</keyword>
<dbReference type="RefSeq" id="WP_168987853.1">
    <property type="nucleotide sequence ID" value="NZ_CAWPHM010000267.1"/>
</dbReference>
<name>A0A972F7Y4_9RHOO</name>
<evidence type="ECO:0000313" key="1">
    <source>
        <dbReference type="EMBL" id="NMG03095.1"/>
    </source>
</evidence>
<dbReference type="Proteomes" id="UP000599523">
    <property type="component" value="Unassembled WGS sequence"/>
</dbReference>
<accession>A0A972F7Y4</accession>
<organism evidence="1 2">
    <name type="scientific">Azoarcus taiwanensis</name>
    <dbReference type="NCBI Taxonomy" id="666964"/>
    <lineage>
        <taxon>Bacteria</taxon>
        <taxon>Pseudomonadati</taxon>
        <taxon>Pseudomonadota</taxon>
        <taxon>Betaproteobacteria</taxon>
        <taxon>Rhodocyclales</taxon>
        <taxon>Zoogloeaceae</taxon>
        <taxon>Azoarcus</taxon>
    </lineage>
</organism>
<reference evidence="1" key="1">
    <citation type="submission" date="2019-12" db="EMBL/GenBank/DDBJ databases">
        <title>Comparative genomics gives insights into the taxonomy of the Azoarcus-Aromatoleum group and reveals separate origins of nif in the plant-associated Azoarcus and non-plant-associated Aromatoleum sub-groups.</title>
        <authorList>
            <person name="Lafos M."/>
            <person name="Maluk M."/>
            <person name="Batista M."/>
            <person name="Junghare M."/>
            <person name="Carmona M."/>
            <person name="Faoro H."/>
            <person name="Cruz L.M."/>
            <person name="Battistoni F."/>
            <person name="De Souza E."/>
            <person name="Pedrosa F."/>
            <person name="Chen W.-M."/>
            <person name="Poole P.S."/>
            <person name="Dixon R.A."/>
            <person name="James E.K."/>
        </authorList>
    </citation>
    <scope>NUCLEOTIDE SEQUENCE</scope>
    <source>
        <strain evidence="1">NSC3</strain>
    </source>
</reference>